<dbReference type="EMBL" id="OKQU01000001">
    <property type="protein sequence ID" value="SPE06972.1"/>
    <property type="molecule type" value="Genomic_DNA"/>
</dbReference>
<feature type="transmembrane region" description="Helical" evidence="1">
    <location>
        <begin position="40"/>
        <end position="58"/>
    </location>
</feature>
<gene>
    <name evidence="2" type="ORF">LES8486_00677</name>
    <name evidence="3" type="ORF">LES9216_00824</name>
</gene>
<dbReference type="RefSeq" id="WP_105299657.1">
    <property type="nucleotide sequence ID" value="NZ_CAURUR010000001.1"/>
</dbReference>
<evidence type="ECO:0000313" key="5">
    <source>
        <dbReference type="Proteomes" id="UP000239237"/>
    </source>
</evidence>
<feature type="transmembrane region" description="Helical" evidence="1">
    <location>
        <begin position="90"/>
        <end position="107"/>
    </location>
</feature>
<evidence type="ECO:0000313" key="3">
    <source>
        <dbReference type="EMBL" id="SPE06972.1"/>
    </source>
</evidence>
<keyword evidence="1" id="KW-0472">Membrane</keyword>
<evidence type="ECO:0000313" key="2">
    <source>
        <dbReference type="EMBL" id="SPD91693.1"/>
    </source>
</evidence>
<keyword evidence="5" id="KW-1185">Reference proteome</keyword>
<feature type="transmembrane region" description="Helical" evidence="1">
    <location>
        <begin position="64"/>
        <end position="83"/>
    </location>
</feature>
<reference evidence="2 5" key="1">
    <citation type="submission" date="2018-02" db="EMBL/GenBank/DDBJ databases">
        <authorList>
            <person name="Rodrigo-Torres L."/>
            <person name="Arahal R. D."/>
            <person name="Lucena T."/>
        </authorList>
    </citation>
    <scope>NUCLEOTIDE SEQUENCE [LARGE SCALE GENOMIC DNA]</scope>
    <source>
        <strain evidence="2 5">CECT 8486</strain>
    </source>
</reference>
<protein>
    <submittedName>
        <fullName evidence="3">Branched-chain amino acid transport protein (AzlD)</fullName>
    </submittedName>
</protein>
<evidence type="ECO:0000313" key="4">
    <source>
        <dbReference type="Proteomes" id="UP000237923"/>
    </source>
</evidence>
<evidence type="ECO:0000256" key="1">
    <source>
        <dbReference type="SAM" id="Phobius"/>
    </source>
</evidence>
<keyword evidence="1" id="KW-0812">Transmembrane</keyword>
<proteinExistence type="predicted"/>
<name>A0A2N9K8R6_9LACO</name>
<dbReference type="Pfam" id="PF05437">
    <property type="entry name" value="AzlD"/>
    <property type="match status" value="1"/>
</dbReference>
<accession>A0A2N9K8R6</accession>
<dbReference type="Proteomes" id="UP000237923">
    <property type="component" value="Unassembled WGS sequence"/>
</dbReference>
<organism evidence="3 4">
    <name type="scientific">Leuconostoc suionicum</name>
    <dbReference type="NCBI Taxonomy" id="1511761"/>
    <lineage>
        <taxon>Bacteria</taxon>
        <taxon>Bacillati</taxon>
        <taxon>Bacillota</taxon>
        <taxon>Bacilli</taxon>
        <taxon>Lactobacillales</taxon>
        <taxon>Lactobacillaceae</taxon>
        <taxon>Leuconostoc</taxon>
    </lineage>
</organism>
<reference evidence="3 4" key="2">
    <citation type="submission" date="2018-02" db="EMBL/GenBank/DDBJ databases">
        <authorList>
            <person name="Cohen D.B."/>
            <person name="Kent A.D."/>
        </authorList>
    </citation>
    <scope>NUCLEOTIDE SEQUENCE [LARGE SCALE GENOMIC DNA]</scope>
    <source>
        <strain evidence="3 4">CECT 9216</strain>
    </source>
</reference>
<dbReference type="AlphaFoldDB" id="A0A2N9K8R6"/>
<keyword evidence="1" id="KW-1133">Transmembrane helix</keyword>
<dbReference type="Proteomes" id="UP000239237">
    <property type="component" value="Unassembled WGS sequence"/>
</dbReference>
<dbReference type="InterPro" id="IPR008407">
    <property type="entry name" value="Brnchd-chn_aa_trnsp_AzlD"/>
</dbReference>
<dbReference type="EMBL" id="OKQR01000001">
    <property type="protein sequence ID" value="SPD91693.1"/>
    <property type="molecule type" value="Genomic_DNA"/>
</dbReference>
<sequence>MSDTKFYIVLLGCIIVTLIPRVIPFFMAKYINFPDWMTTFLRYLPLAMMTTLMFQNIFVVHGHGQLATVNFTVLVALLPGLIIGYFRRSLMAVVLVSVLVMALMRYFNF</sequence>
<feature type="transmembrane region" description="Helical" evidence="1">
    <location>
        <begin position="6"/>
        <end position="28"/>
    </location>
</feature>